<name>F2BVE2_9FIRM</name>
<keyword evidence="3" id="KW-1185">Reference proteome</keyword>
<dbReference type="EMBL" id="AFBB01000002">
    <property type="protein sequence ID" value="EGF16683.1"/>
    <property type="molecule type" value="Genomic_DNA"/>
</dbReference>
<dbReference type="HOGENOM" id="CLU_162466_0_0_9"/>
<dbReference type="Pfam" id="PF06135">
    <property type="entry name" value="IreB"/>
    <property type="match status" value="1"/>
</dbReference>
<accession>F2BVE2</accession>
<evidence type="ECO:0000256" key="1">
    <source>
        <dbReference type="ARBA" id="ARBA00010888"/>
    </source>
</evidence>
<dbReference type="PANTHER" id="PTHR40067">
    <property type="entry name" value="UPF0297 PROTEIN YRZL"/>
    <property type="match status" value="1"/>
</dbReference>
<evidence type="ECO:0000313" key="3">
    <source>
        <dbReference type="Proteomes" id="UP000003503"/>
    </source>
</evidence>
<organism evidence="2 3">
    <name type="scientific">Dialister micraerophilus DSM 19965</name>
    <dbReference type="NCBI Taxonomy" id="888062"/>
    <lineage>
        <taxon>Bacteria</taxon>
        <taxon>Bacillati</taxon>
        <taxon>Bacillota</taxon>
        <taxon>Negativicutes</taxon>
        <taxon>Veillonellales</taxon>
        <taxon>Veillonellaceae</taxon>
        <taxon>Dialister</taxon>
    </lineage>
</organism>
<evidence type="ECO:0000313" key="2">
    <source>
        <dbReference type="EMBL" id="EGF16683.1"/>
    </source>
</evidence>
<sequence length="90" mass="10053">MQMSVSDQTILFSKGAEEGENVKATMVLKEVYSALKEAGHNPAVQLVGYLVSGEPTYITSRHDARKLISGIERDELVEELVRYYVKHKGL</sequence>
<reference evidence="2 3" key="1">
    <citation type="submission" date="2011-02" db="EMBL/GenBank/DDBJ databases">
        <authorList>
            <person name="Muzny D."/>
            <person name="Qin X."/>
            <person name="Deng J."/>
            <person name="Jiang H."/>
            <person name="Liu Y."/>
            <person name="Qu J."/>
            <person name="Song X.-Z."/>
            <person name="Zhang L."/>
            <person name="Thornton R."/>
            <person name="Coyle M."/>
            <person name="Francisco L."/>
            <person name="Jackson L."/>
            <person name="Javaid M."/>
            <person name="Korchina V."/>
            <person name="Kovar C."/>
            <person name="Mata R."/>
            <person name="Mathew T."/>
            <person name="Ngo R."/>
            <person name="Nguyen L."/>
            <person name="Nguyen N."/>
            <person name="Okwuonu G."/>
            <person name="Ongeri F."/>
            <person name="Pham C."/>
            <person name="Simmons D."/>
            <person name="Wilczek-Boney K."/>
            <person name="Hale W."/>
            <person name="Jakkamsetti A."/>
            <person name="Pham P."/>
            <person name="Ruth R."/>
            <person name="San Lucas F."/>
            <person name="Warren J."/>
            <person name="Zhang J."/>
            <person name="Zhao Z."/>
            <person name="Zhou C."/>
            <person name="Zhu D."/>
            <person name="Lee S."/>
            <person name="Bess C."/>
            <person name="Blankenburg K."/>
            <person name="Forbes L."/>
            <person name="Fu Q."/>
            <person name="Gubbala S."/>
            <person name="Hirani K."/>
            <person name="Jayaseelan J.C."/>
            <person name="Lara F."/>
            <person name="Munidasa M."/>
            <person name="Palculict T."/>
            <person name="Patil S."/>
            <person name="Pu L.-L."/>
            <person name="Saada N."/>
            <person name="Tang L."/>
            <person name="Weissenberger G."/>
            <person name="Zhu Y."/>
            <person name="Hemphill L."/>
            <person name="Shang Y."/>
            <person name="Youmans B."/>
            <person name="Ayvaz T."/>
            <person name="Ross M."/>
            <person name="Santibanez J."/>
            <person name="Aqrawi P."/>
            <person name="Gross S."/>
            <person name="Joshi V."/>
            <person name="Fowler G."/>
            <person name="Nazareth L."/>
            <person name="Reid J."/>
            <person name="Worley K."/>
            <person name="Petrosino J."/>
            <person name="Highlander S."/>
            <person name="Gibbs R."/>
        </authorList>
    </citation>
    <scope>NUCLEOTIDE SEQUENCE [LARGE SCALE GENOMIC DNA]</scope>
    <source>
        <strain evidence="2 3">DSM 19965</strain>
    </source>
</reference>
<proteinExistence type="inferred from homology"/>
<dbReference type="AlphaFoldDB" id="F2BVE2"/>
<dbReference type="InterPro" id="IPR009309">
    <property type="entry name" value="IreB"/>
</dbReference>
<comment type="caution">
    <text evidence="2">The sequence shown here is derived from an EMBL/GenBank/DDBJ whole genome shotgun (WGS) entry which is preliminary data.</text>
</comment>
<dbReference type="eggNOG" id="COG4472">
    <property type="taxonomic scope" value="Bacteria"/>
</dbReference>
<protein>
    <submittedName>
        <fullName evidence="2">Protein of hypothetical function DUF965</fullName>
    </submittedName>
</protein>
<gene>
    <name evidence="2" type="ORF">HMPREF9083_0159</name>
</gene>
<comment type="similarity">
    <text evidence="1">Belongs to the UPF0297 family.</text>
</comment>
<dbReference type="NCBIfam" id="NF003997">
    <property type="entry name" value="PRK05473.1"/>
    <property type="match status" value="1"/>
</dbReference>
<dbReference type="STRING" id="888062.HMPREF9083_0159"/>
<dbReference type="Proteomes" id="UP000003503">
    <property type="component" value="Unassembled WGS sequence"/>
</dbReference>
<dbReference type="PANTHER" id="PTHR40067:SF1">
    <property type="entry name" value="UPF0297 PROTEIN YRZL"/>
    <property type="match status" value="1"/>
</dbReference>